<gene>
    <name evidence="2" type="primary">LOC102590967</name>
</gene>
<protein>
    <submittedName>
        <fullName evidence="2">Autophagy protein</fullName>
    </submittedName>
</protein>
<reference evidence="3" key="1">
    <citation type="journal article" date="2011" name="Nature">
        <title>Genome sequence and analysis of the tuber crop potato.</title>
        <authorList>
            <consortium name="The Potato Genome Sequencing Consortium"/>
        </authorList>
    </citation>
    <scope>NUCLEOTIDE SEQUENCE [LARGE SCALE GENOMIC DNA]</scope>
    <source>
        <strain evidence="3">cv. DM1-3 516 R44</strain>
    </source>
</reference>
<dbReference type="Proteomes" id="UP000011115">
    <property type="component" value="Unassembled WGS sequence"/>
</dbReference>
<proteinExistence type="predicted"/>
<dbReference type="EnsemblPlants" id="PGSC0003DMT400050523">
    <property type="protein sequence ID" value="PGSC0003DMT400050523"/>
    <property type="gene ID" value="PGSC0003DMG400019634"/>
</dbReference>
<dbReference type="Gramene" id="PGSC0003DMT400050523">
    <property type="protein sequence ID" value="PGSC0003DMT400050523"/>
    <property type="gene ID" value="PGSC0003DMG400019634"/>
</dbReference>
<reference evidence="2" key="2">
    <citation type="submission" date="2015-06" db="UniProtKB">
        <authorList>
            <consortium name="EnsemblPlants"/>
        </authorList>
    </citation>
    <scope>IDENTIFICATION</scope>
    <source>
        <strain evidence="2">DM1-3 516 R44</strain>
    </source>
</reference>
<name>M1BQG0_SOLTU</name>
<feature type="region of interest" description="Disordered" evidence="1">
    <location>
        <begin position="47"/>
        <end position="67"/>
    </location>
</feature>
<dbReference type="HOGENOM" id="CLU_2817415_0_0_1"/>
<organism evidence="2 3">
    <name type="scientific">Solanum tuberosum</name>
    <name type="common">Potato</name>
    <dbReference type="NCBI Taxonomy" id="4113"/>
    <lineage>
        <taxon>Eukaryota</taxon>
        <taxon>Viridiplantae</taxon>
        <taxon>Streptophyta</taxon>
        <taxon>Embryophyta</taxon>
        <taxon>Tracheophyta</taxon>
        <taxon>Spermatophyta</taxon>
        <taxon>Magnoliopsida</taxon>
        <taxon>eudicotyledons</taxon>
        <taxon>Gunneridae</taxon>
        <taxon>Pentapetalae</taxon>
        <taxon>asterids</taxon>
        <taxon>lamiids</taxon>
        <taxon>Solanales</taxon>
        <taxon>Solanaceae</taxon>
        <taxon>Solanoideae</taxon>
        <taxon>Solaneae</taxon>
        <taxon>Solanum</taxon>
    </lineage>
</organism>
<evidence type="ECO:0000313" key="2">
    <source>
        <dbReference type="EnsemblPlants" id="PGSC0003DMT400050523"/>
    </source>
</evidence>
<sequence length="67" mass="7640">MNSLYAQVVSEYRTKGMDFILQAINHPTYLEDLTGLTELMKSAGSYTLDWDNDSENDDNDDDDCVEI</sequence>
<dbReference type="Gene3D" id="3.40.50.720">
    <property type="entry name" value="NAD(P)-binding Rossmann-like Domain"/>
    <property type="match status" value="1"/>
</dbReference>
<accession>M1BQG0</accession>
<dbReference type="AlphaFoldDB" id="M1BQG0"/>
<dbReference type="OrthoDB" id="338614at2759"/>
<evidence type="ECO:0000313" key="3">
    <source>
        <dbReference type="Proteomes" id="UP000011115"/>
    </source>
</evidence>
<feature type="compositionally biased region" description="Acidic residues" evidence="1">
    <location>
        <begin position="50"/>
        <end position="67"/>
    </location>
</feature>
<dbReference type="ExpressionAtlas" id="M1BQG0">
    <property type="expression patterns" value="baseline"/>
</dbReference>
<keyword evidence="3" id="KW-1185">Reference proteome</keyword>
<evidence type="ECO:0000256" key="1">
    <source>
        <dbReference type="SAM" id="MobiDB-lite"/>
    </source>
</evidence>